<reference evidence="12" key="1">
    <citation type="submission" date="2022-08" db="UniProtKB">
        <authorList>
            <consortium name="EnsemblMetazoa"/>
        </authorList>
    </citation>
    <scope>IDENTIFICATION</scope>
    <source>
        <strain evidence="12">05x7-T-G4-1.051#20</strain>
    </source>
</reference>
<evidence type="ECO:0000256" key="10">
    <source>
        <dbReference type="SAM" id="Phobius"/>
    </source>
</evidence>
<dbReference type="GeneID" id="105342282"/>
<dbReference type="InterPro" id="IPR017452">
    <property type="entry name" value="GPCR_Rhodpsn_7TM"/>
</dbReference>
<dbReference type="KEGG" id="crg:105342282"/>
<evidence type="ECO:0000256" key="7">
    <source>
        <dbReference type="ARBA" id="ARBA00023224"/>
    </source>
</evidence>
<dbReference type="Proteomes" id="UP000005408">
    <property type="component" value="Unassembled WGS sequence"/>
</dbReference>
<accession>A0A8W8K9W6</accession>
<feature type="region of interest" description="Disordered" evidence="9">
    <location>
        <begin position="377"/>
        <end position="398"/>
    </location>
</feature>
<keyword evidence="4 8" id="KW-0297">G-protein coupled receptor</keyword>
<dbReference type="GO" id="GO:0016020">
    <property type="term" value="C:membrane"/>
    <property type="evidence" value="ECO:0007669"/>
    <property type="project" value="UniProtKB-SubCell"/>
</dbReference>
<evidence type="ECO:0000256" key="8">
    <source>
        <dbReference type="RuleBase" id="RU000688"/>
    </source>
</evidence>
<feature type="transmembrane region" description="Helical" evidence="10">
    <location>
        <begin position="107"/>
        <end position="128"/>
    </location>
</feature>
<feature type="transmembrane region" description="Helical" evidence="10">
    <location>
        <begin position="36"/>
        <end position="57"/>
    </location>
</feature>
<keyword evidence="7 8" id="KW-0807">Transducer</keyword>
<feature type="domain" description="G-protein coupled receptors family 1 profile" evidence="11">
    <location>
        <begin position="49"/>
        <end position="318"/>
    </location>
</feature>
<keyword evidence="6 8" id="KW-0675">Receptor</keyword>
<dbReference type="SUPFAM" id="SSF81321">
    <property type="entry name" value="Family A G protein-coupled receptor-like"/>
    <property type="match status" value="1"/>
</dbReference>
<dbReference type="EnsemblMetazoa" id="G22723.8">
    <property type="protein sequence ID" value="G22723.8:cds"/>
    <property type="gene ID" value="G22723"/>
</dbReference>
<dbReference type="PANTHER" id="PTHR24243:SF208">
    <property type="entry name" value="PYROKININ-1 RECEPTOR"/>
    <property type="match status" value="1"/>
</dbReference>
<dbReference type="OrthoDB" id="6147321at2759"/>
<evidence type="ECO:0000256" key="3">
    <source>
        <dbReference type="ARBA" id="ARBA00022989"/>
    </source>
</evidence>
<evidence type="ECO:0000256" key="2">
    <source>
        <dbReference type="ARBA" id="ARBA00022692"/>
    </source>
</evidence>
<feature type="transmembrane region" description="Helical" evidence="10">
    <location>
        <begin position="257"/>
        <end position="282"/>
    </location>
</feature>
<dbReference type="RefSeq" id="XP_011447478.2">
    <property type="nucleotide sequence ID" value="XM_011449176.4"/>
</dbReference>
<dbReference type="EnsemblMetazoa" id="G22723.7">
    <property type="protein sequence ID" value="G22723.7:cds"/>
    <property type="gene ID" value="G22723"/>
</dbReference>
<dbReference type="Gene3D" id="1.20.1070.10">
    <property type="entry name" value="Rhodopsin 7-helix transmembrane proteins"/>
    <property type="match status" value="1"/>
</dbReference>
<dbReference type="Pfam" id="PF00001">
    <property type="entry name" value="7tm_1"/>
    <property type="match status" value="1"/>
</dbReference>
<name>A0A8W8K9W6_MAGGI</name>
<evidence type="ECO:0000256" key="6">
    <source>
        <dbReference type="ARBA" id="ARBA00023170"/>
    </source>
</evidence>
<comment type="subcellular location">
    <subcellularLocation>
        <location evidence="1">Membrane</location>
        <topology evidence="1">Multi-pass membrane protein</topology>
    </subcellularLocation>
</comment>
<dbReference type="CDD" id="cd00637">
    <property type="entry name" value="7tm_classA_rhodopsin-like"/>
    <property type="match status" value="1"/>
</dbReference>
<dbReference type="OMA" id="GYKCYLA"/>
<dbReference type="EnsemblMetazoa" id="G22723.3">
    <property type="protein sequence ID" value="G22723.3:cds"/>
    <property type="gene ID" value="G22723"/>
</dbReference>
<dbReference type="PRINTS" id="PR00237">
    <property type="entry name" value="GPCRRHODOPSN"/>
</dbReference>
<keyword evidence="3 10" id="KW-1133">Transmembrane helix</keyword>
<proteinExistence type="inferred from homology"/>
<feature type="transmembrane region" description="Helical" evidence="10">
    <location>
        <begin position="201"/>
        <end position="223"/>
    </location>
</feature>
<sequence length="398" mass="44972">MKSLDCYSEIFKDRYPQNLSVEIINAELVHRNMLGVVFLVILLVIGVFGNVVVIILYSAKFKRGTNYRFYVLFLAVLDTGNCVLGIPWVIVYLLHPVTFPSDILCRGGLFVTFTLGMTGSCSLSLIAFDRYRKICCPLKKQLNHKNAKYSAFAIVAAVLLASWCVPFLYENNQLHLSSSNETGYKCYLATNSIANRIAKGYYFILGSAFIMVSIFLTVSYYFIMKKVRFHSKSFQLPKTSHSSCIGRRNSNIHTRKTTITFFIITTVFILTTLPHIITGLVFHFDEDLECTMNSTAHSLFNFFYWTVYINNVANPFIYGLSDERFRGILWRMFTFIFLSPFKTVKKSLPSAASSSDSVDEKNAVSISVVSENYASKETISAVSGNSEKKSTETDIGQT</sequence>
<keyword evidence="13" id="KW-1185">Reference proteome</keyword>
<dbReference type="EnsemblMetazoa" id="G22723.2">
    <property type="protein sequence ID" value="G22723.2:cds"/>
    <property type="gene ID" value="G22723"/>
</dbReference>
<dbReference type="PROSITE" id="PS50262">
    <property type="entry name" value="G_PROTEIN_RECEP_F1_2"/>
    <property type="match status" value="1"/>
</dbReference>
<dbReference type="InterPro" id="IPR000276">
    <property type="entry name" value="GPCR_Rhodpsn"/>
</dbReference>
<evidence type="ECO:0000259" key="11">
    <source>
        <dbReference type="PROSITE" id="PS50262"/>
    </source>
</evidence>
<feature type="transmembrane region" description="Helical" evidence="10">
    <location>
        <begin position="302"/>
        <end position="321"/>
    </location>
</feature>
<evidence type="ECO:0000256" key="9">
    <source>
        <dbReference type="SAM" id="MobiDB-lite"/>
    </source>
</evidence>
<dbReference type="GO" id="GO:0004930">
    <property type="term" value="F:G protein-coupled receptor activity"/>
    <property type="evidence" value="ECO:0007669"/>
    <property type="project" value="UniProtKB-KW"/>
</dbReference>
<feature type="transmembrane region" description="Helical" evidence="10">
    <location>
        <begin position="149"/>
        <end position="169"/>
    </location>
</feature>
<dbReference type="AlphaFoldDB" id="A0A8W8K9W6"/>
<feature type="transmembrane region" description="Helical" evidence="10">
    <location>
        <begin position="69"/>
        <end position="95"/>
    </location>
</feature>
<evidence type="ECO:0000256" key="1">
    <source>
        <dbReference type="ARBA" id="ARBA00004141"/>
    </source>
</evidence>
<evidence type="ECO:0000256" key="5">
    <source>
        <dbReference type="ARBA" id="ARBA00023136"/>
    </source>
</evidence>
<protein>
    <recommendedName>
        <fullName evidence="11">G-protein coupled receptors family 1 profile domain-containing protein</fullName>
    </recommendedName>
</protein>
<dbReference type="EnsemblMetazoa" id="G22723.4">
    <property type="protein sequence ID" value="G22723.4:cds"/>
    <property type="gene ID" value="G22723"/>
</dbReference>
<dbReference type="PROSITE" id="PS00237">
    <property type="entry name" value="G_PROTEIN_RECEP_F1_1"/>
    <property type="match status" value="1"/>
</dbReference>
<evidence type="ECO:0000256" key="4">
    <source>
        <dbReference type="ARBA" id="ARBA00023040"/>
    </source>
</evidence>
<evidence type="ECO:0000313" key="12">
    <source>
        <dbReference type="EnsemblMetazoa" id="G22723.4:cds"/>
    </source>
</evidence>
<keyword evidence="2 8" id="KW-0812">Transmembrane</keyword>
<comment type="similarity">
    <text evidence="8">Belongs to the G-protein coupled receptor 1 family.</text>
</comment>
<keyword evidence="5 10" id="KW-0472">Membrane</keyword>
<dbReference type="PANTHER" id="PTHR24243">
    <property type="entry name" value="G-PROTEIN COUPLED RECEPTOR"/>
    <property type="match status" value="1"/>
</dbReference>
<organism evidence="12 13">
    <name type="scientific">Magallana gigas</name>
    <name type="common">Pacific oyster</name>
    <name type="synonym">Crassostrea gigas</name>
    <dbReference type="NCBI Taxonomy" id="29159"/>
    <lineage>
        <taxon>Eukaryota</taxon>
        <taxon>Metazoa</taxon>
        <taxon>Spiralia</taxon>
        <taxon>Lophotrochozoa</taxon>
        <taxon>Mollusca</taxon>
        <taxon>Bivalvia</taxon>
        <taxon>Autobranchia</taxon>
        <taxon>Pteriomorphia</taxon>
        <taxon>Ostreida</taxon>
        <taxon>Ostreoidea</taxon>
        <taxon>Ostreidae</taxon>
        <taxon>Magallana</taxon>
    </lineage>
</organism>
<evidence type="ECO:0000313" key="13">
    <source>
        <dbReference type="Proteomes" id="UP000005408"/>
    </source>
</evidence>